<feature type="compositionally biased region" description="Polar residues" evidence="1">
    <location>
        <begin position="325"/>
        <end position="338"/>
    </location>
</feature>
<reference evidence="2 3" key="1">
    <citation type="journal article" date="2017" name="Genome Announc.">
        <title>Genome sequence of the saprophytic ascomycete Epicoccum nigrum ICMP 19927 strain isolated from New Zealand.</title>
        <authorList>
            <person name="Fokin M."/>
            <person name="Fleetwood D."/>
            <person name="Weir B.S."/>
            <person name="Villas-Boas S.G."/>
        </authorList>
    </citation>
    <scope>NUCLEOTIDE SEQUENCE [LARGE SCALE GENOMIC DNA]</scope>
    <source>
        <strain evidence="2 3">ICMP 19927</strain>
    </source>
</reference>
<gene>
    <name evidence="2" type="ORF">B5807_11773</name>
</gene>
<evidence type="ECO:0000313" key="3">
    <source>
        <dbReference type="Proteomes" id="UP000193240"/>
    </source>
</evidence>
<sequence>MTRPSKKRKSADYDEDKQHKRACPHETSLAAESTSQAGTLPFTSPQKQKSSKSKDDDKGKIDTRVLYEQNKKEIDQWYDEYISRKSGIPMYGRVVHSKDRWFNKVDAWMKDRGIAQTLKKVNNAPQQTKTTVQETRETREISPDDLKPHHKRYPGDKVRVPEYPFDKLSDFTRGPNGRFACAHAFETTQDCCKNGLSAAGKKSGIKKDIKAWRCRVEMLIDKKDLDERHKTWEDWVNEKLIKKYQPERWKQREEETKGKIRKKREAQKKERGLAEMSEGACDKSDDEEPPRAKRQKTTPPNPADQPANIERDSPHQHQDLPQPRPSSTRTNMQNSEGRSQPRHKNRKGRRSRARDKQSEMVQQSDGVLVEPVAARPATTQPQTQASMPMTQVQTVQSPVGQEPGSIPEENDDSATESAYLLPAGMWDFDKLDNELERFLSLLPLLDSADQTDAPLPPDNFSDEGSVIMSAWPNYDVSTITALLSDCSAHERSQTMSTWLNYADQMAALPSNSPADEQFLFQTVDDCKADWQRYCDFMDEHDGEEEL</sequence>
<feature type="compositionally biased region" description="Basic and acidic residues" evidence="1">
    <location>
        <begin position="309"/>
        <end position="318"/>
    </location>
</feature>
<feature type="compositionally biased region" description="Basic and acidic residues" evidence="1">
    <location>
        <begin position="247"/>
        <end position="258"/>
    </location>
</feature>
<feature type="compositionally biased region" description="Polar residues" evidence="1">
    <location>
        <begin position="377"/>
        <end position="399"/>
    </location>
</feature>
<feature type="region of interest" description="Disordered" evidence="1">
    <location>
        <begin position="124"/>
        <end position="153"/>
    </location>
</feature>
<dbReference type="AlphaFoldDB" id="A0A1Y2LHS4"/>
<feature type="compositionally biased region" description="Polar residues" evidence="1">
    <location>
        <begin position="124"/>
        <end position="133"/>
    </location>
</feature>
<feature type="compositionally biased region" description="Polar residues" evidence="1">
    <location>
        <begin position="30"/>
        <end position="45"/>
    </location>
</feature>
<dbReference type="Proteomes" id="UP000193240">
    <property type="component" value="Unassembled WGS sequence"/>
</dbReference>
<dbReference type="EMBL" id="KZ107863">
    <property type="protein sequence ID" value="OSS43583.1"/>
    <property type="molecule type" value="Genomic_DNA"/>
</dbReference>
<organism evidence="2 3">
    <name type="scientific">Epicoccum nigrum</name>
    <name type="common">Soil fungus</name>
    <name type="synonym">Epicoccum purpurascens</name>
    <dbReference type="NCBI Taxonomy" id="105696"/>
    <lineage>
        <taxon>Eukaryota</taxon>
        <taxon>Fungi</taxon>
        <taxon>Dikarya</taxon>
        <taxon>Ascomycota</taxon>
        <taxon>Pezizomycotina</taxon>
        <taxon>Dothideomycetes</taxon>
        <taxon>Pleosporomycetidae</taxon>
        <taxon>Pleosporales</taxon>
        <taxon>Pleosporineae</taxon>
        <taxon>Didymellaceae</taxon>
        <taxon>Epicoccum</taxon>
    </lineage>
</organism>
<feature type="compositionally biased region" description="Basic and acidic residues" evidence="1">
    <location>
        <begin position="52"/>
        <end position="65"/>
    </location>
</feature>
<protein>
    <submittedName>
        <fullName evidence="2">Uncharacterized protein</fullName>
    </submittedName>
</protein>
<accession>A0A1Y2LHS4</accession>
<feature type="region of interest" description="Disordered" evidence="1">
    <location>
        <begin position="1"/>
        <end position="65"/>
    </location>
</feature>
<evidence type="ECO:0000256" key="1">
    <source>
        <dbReference type="SAM" id="MobiDB-lite"/>
    </source>
</evidence>
<feature type="compositionally biased region" description="Basic and acidic residues" evidence="1">
    <location>
        <begin position="134"/>
        <end position="153"/>
    </location>
</feature>
<evidence type="ECO:0000313" key="2">
    <source>
        <dbReference type="EMBL" id="OSS43583.1"/>
    </source>
</evidence>
<feature type="region of interest" description="Disordered" evidence="1">
    <location>
        <begin position="247"/>
        <end position="414"/>
    </location>
</feature>
<keyword evidence="3" id="KW-1185">Reference proteome</keyword>
<proteinExistence type="predicted"/>
<name>A0A1Y2LHS4_EPING</name>
<feature type="compositionally biased region" description="Basic residues" evidence="1">
    <location>
        <begin position="340"/>
        <end position="353"/>
    </location>
</feature>
<dbReference type="InParanoid" id="A0A1Y2LHS4"/>